<proteinExistence type="predicted"/>
<reference evidence="2" key="1">
    <citation type="submission" date="2014-11" db="EMBL/GenBank/DDBJ databases">
        <title>Genome sequencing of Roseivirga sp. D-25.</title>
        <authorList>
            <person name="Selvaratnam C."/>
            <person name="Thevarajoo S."/>
            <person name="Goh K.M."/>
            <person name="Eee R."/>
            <person name="Chan K.-G."/>
            <person name="Chong C.S."/>
        </authorList>
    </citation>
    <scope>NUCLEOTIDE SEQUENCE [LARGE SCALE GENOMIC DNA]</scope>
    <source>
        <strain evidence="2">D-25</strain>
    </source>
</reference>
<dbReference type="Pfam" id="PF22264">
    <property type="entry name" value="DUF6952"/>
    <property type="match status" value="1"/>
</dbReference>
<dbReference type="RefSeq" id="WP_053222612.1">
    <property type="nucleotide sequence ID" value="NZ_JSVA01000006.1"/>
</dbReference>
<dbReference type="AlphaFoldDB" id="A0A0L8AMH7"/>
<gene>
    <name evidence="1" type="ORF">OB69_05040</name>
</gene>
<sequence>MKIPVIKKLVEEVALEDLKAAEEALMEEQKPAIEIQGDDEGEQLTHVFAAIFILEKMEKNGVDFKTALREYTQKVRTSIS</sequence>
<accession>A0A0L8AMH7</accession>
<name>A0A0L8AMH7_9BACT</name>
<keyword evidence="2" id="KW-1185">Reference proteome</keyword>
<evidence type="ECO:0000313" key="1">
    <source>
        <dbReference type="EMBL" id="KOF03663.1"/>
    </source>
</evidence>
<dbReference type="OrthoDB" id="963129at2"/>
<evidence type="ECO:0000313" key="2">
    <source>
        <dbReference type="Proteomes" id="UP000036908"/>
    </source>
</evidence>
<organism evidence="1 2">
    <name type="scientific">Roseivirga seohaensis subsp. aquiponti</name>
    <dbReference type="NCBI Taxonomy" id="1566026"/>
    <lineage>
        <taxon>Bacteria</taxon>
        <taxon>Pseudomonadati</taxon>
        <taxon>Bacteroidota</taxon>
        <taxon>Cytophagia</taxon>
        <taxon>Cytophagales</taxon>
        <taxon>Roseivirgaceae</taxon>
        <taxon>Roseivirga</taxon>
    </lineage>
</organism>
<protein>
    <submittedName>
        <fullName evidence="1">Uncharacterized protein</fullName>
    </submittedName>
</protein>
<comment type="caution">
    <text evidence="1">The sequence shown here is derived from an EMBL/GenBank/DDBJ whole genome shotgun (WGS) entry which is preliminary data.</text>
</comment>
<dbReference type="InterPro" id="IPR053810">
    <property type="entry name" value="DUF6952"/>
</dbReference>
<dbReference type="Proteomes" id="UP000036908">
    <property type="component" value="Unassembled WGS sequence"/>
</dbReference>
<dbReference type="PATRIC" id="fig|1566026.4.peg.2832"/>
<dbReference type="EMBL" id="JSVA01000006">
    <property type="protein sequence ID" value="KOF03663.1"/>
    <property type="molecule type" value="Genomic_DNA"/>
</dbReference>